<dbReference type="GO" id="GO:0005737">
    <property type="term" value="C:cytoplasm"/>
    <property type="evidence" value="ECO:0007669"/>
    <property type="project" value="TreeGrafter"/>
</dbReference>
<evidence type="ECO:0000313" key="6">
    <source>
        <dbReference type="EMBL" id="KAA0160123.1"/>
    </source>
</evidence>
<dbReference type="SUPFAM" id="SSF56112">
    <property type="entry name" value="Protein kinase-like (PK-like)"/>
    <property type="match status" value="1"/>
</dbReference>
<name>A0A5A8CBI1_CAFRO</name>
<feature type="region of interest" description="Disordered" evidence="4">
    <location>
        <begin position="321"/>
        <end position="355"/>
    </location>
</feature>
<sequence length="496" mass="52642">MQLPVCPAPPSAPTGPAAPLAELGAAVQAFTRRVEAACAEKELVLRDHAVKLGTDGWQERAARVATWAAGRSWGAGTPRLQVVEGGLTNALFRFFRPAGSPEDGPESVLVRVFGDQTDRIVDRRRDAAVFRLLSERGIGPRFYGSCADGRAEGYVENSRPLRPSEMGKPAIAPLIASAVACLHRTVVPGATGPEVAELWSSLEHWMREVEAVAAEGTLLAESVAKLARPTGGAPDAVAAPPGASHLRGEISWLKERLTTPSPPSTARAADPPSVAKARLAAQAFANETVLCHNDLLSGNLLLVSDSKRPAGCEPSVAASAAASANGPGDAEAARAEGGASPPGSKAPPQAATPGPGARVQLLDFEYAAPNARAFEWANHFCERAGFDFDLEAGYPRALSDKLPFLERYVMETRPALLGDAASCDAARRAFFEELGAQTDRFALASHCFWGLWAVVQARWSPIEFDFELYARMRWNKGFLVHKAAFFPPAAPGEEAV</sequence>
<comment type="pathway">
    <text evidence="1">Phospholipid metabolism; phosphatidylethanolamine biosynthesis; phosphatidylethanolamine from ethanolamine: step 1/3.</text>
</comment>
<dbReference type="EMBL" id="VLTL01000114">
    <property type="protein sequence ID" value="KAA0160123.1"/>
    <property type="molecule type" value="Genomic_DNA"/>
</dbReference>
<comment type="similarity">
    <text evidence="2">Belongs to the choline/ethanolamine kinase family.</text>
</comment>
<proteinExistence type="inferred from homology"/>
<dbReference type="Proteomes" id="UP000325113">
    <property type="component" value="Unassembled WGS sequence"/>
</dbReference>
<evidence type="ECO:0000313" key="7">
    <source>
        <dbReference type="Proteomes" id="UP000324907"/>
    </source>
</evidence>
<gene>
    <name evidence="6" type="ORF">FNF28_05551</name>
    <name evidence="5" type="ORF">FNF31_07218</name>
</gene>
<dbReference type="Proteomes" id="UP000324907">
    <property type="component" value="Unassembled WGS sequence"/>
</dbReference>
<dbReference type="GO" id="GO:0004305">
    <property type="term" value="F:ethanolamine kinase activity"/>
    <property type="evidence" value="ECO:0007669"/>
    <property type="project" value="UniProtKB-EC"/>
</dbReference>
<evidence type="ECO:0000313" key="8">
    <source>
        <dbReference type="Proteomes" id="UP000325113"/>
    </source>
</evidence>
<evidence type="ECO:0000256" key="3">
    <source>
        <dbReference type="ARBA" id="ARBA00038874"/>
    </source>
</evidence>
<accession>A0A5A8CBI1</accession>
<comment type="caution">
    <text evidence="5">The sequence shown here is derived from an EMBL/GenBank/DDBJ whole genome shotgun (WGS) entry which is preliminary data.</text>
</comment>
<dbReference type="EC" id="2.7.1.82" evidence="3"/>
<dbReference type="PANTHER" id="PTHR22603:SF66">
    <property type="entry name" value="ETHANOLAMINE KINASE"/>
    <property type="match status" value="1"/>
</dbReference>
<protein>
    <recommendedName>
        <fullName evidence="3">ethanolamine kinase</fullName>
        <ecNumber evidence="3">2.7.1.82</ecNumber>
    </recommendedName>
</protein>
<evidence type="ECO:0000256" key="1">
    <source>
        <dbReference type="ARBA" id="ARBA00037883"/>
    </source>
</evidence>
<evidence type="ECO:0000313" key="5">
    <source>
        <dbReference type="EMBL" id="KAA0149380.1"/>
    </source>
</evidence>
<dbReference type="GO" id="GO:0006646">
    <property type="term" value="P:phosphatidylethanolamine biosynthetic process"/>
    <property type="evidence" value="ECO:0007669"/>
    <property type="project" value="TreeGrafter"/>
</dbReference>
<reference evidence="7 8" key="1">
    <citation type="submission" date="2019-07" db="EMBL/GenBank/DDBJ databases">
        <title>Genomes of Cafeteria roenbergensis.</title>
        <authorList>
            <person name="Fischer M.G."/>
            <person name="Hackl T."/>
            <person name="Roman M."/>
        </authorList>
    </citation>
    <scope>NUCLEOTIDE SEQUENCE [LARGE SCALE GENOMIC DNA]</scope>
    <source>
        <strain evidence="5 8">Cflag</strain>
        <strain evidence="6 7">RCC970-E3</strain>
    </source>
</reference>
<organism evidence="5 8">
    <name type="scientific">Cafeteria roenbergensis</name>
    <name type="common">Marine flagellate</name>
    <dbReference type="NCBI Taxonomy" id="33653"/>
    <lineage>
        <taxon>Eukaryota</taxon>
        <taxon>Sar</taxon>
        <taxon>Stramenopiles</taxon>
        <taxon>Bigyra</taxon>
        <taxon>Opalozoa</taxon>
        <taxon>Bicosoecida</taxon>
        <taxon>Cafeteriaceae</taxon>
        <taxon>Cafeteria</taxon>
    </lineage>
</organism>
<evidence type="ECO:0000256" key="4">
    <source>
        <dbReference type="SAM" id="MobiDB-lite"/>
    </source>
</evidence>
<dbReference type="InterPro" id="IPR011009">
    <property type="entry name" value="Kinase-like_dom_sf"/>
</dbReference>
<dbReference type="Gene3D" id="3.90.1200.10">
    <property type="match status" value="1"/>
</dbReference>
<dbReference type="EMBL" id="VLTM01000136">
    <property type="protein sequence ID" value="KAA0149380.1"/>
    <property type="molecule type" value="Genomic_DNA"/>
</dbReference>
<dbReference type="Pfam" id="PF01633">
    <property type="entry name" value="Choline_kinase"/>
    <property type="match status" value="1"/>
</dbReference>
<dbReference type="PANTHER" id="PTHR22603">
    <property type="entry name" value="CHOLINE/ETHANOALAMINE KINASE"/>
    <property type="match status" value="1"/>
</dbReference>
<evidence type="ECO:0000256" key="2">
    <source>
        <dbReference type="ARBA" id="ARBA00038211"/>
    </source>
</evidence>
<dbReference type="AlphaFoldDB" id="A0A5A8CBI1"/>